<name>A0A9D3LQY2_ANGAN</name>
<dbReference type="EMBL" id="JAFIRN010000014">
    <property type="protein sequence ID" value="KAG5835321.1"/>
    <property type="molecule type" value="Genomic_DNA"/>
</dbReference>
<keyword evidence="2" id="KW-1185">Reference proteome</keyword>
<organism evidence="1 2">
    <name type="scientific">Anguilla anguilla</name>
    <name type="common">European freshwater eel</name>
    <name type="synonym">Muraena anguilla</name>
    <dbReference type="NCBI Taxonomy" id="7936"/>
    <lineage>
        <taxon>Eukaryota</taxon>
        <taxon>Metazoa</taxon>
        <taxon>Chordata</taxon>
        <taxon>Craniata</taxon>
        <taxon>Vertebrata</taxon>
        <taxon>Euteleostomi</taxon>
        <taxon>Actinopterygii</taxon>
        <taxon>Neopterygii</taxon>
        <taxon>Teleostei</taxon>
        <taxon>Anguilliformes</taxon>
        <taxon>Anguillidae</taxon>
        <taxon>Anguilla</taxon>
    </lineage>
</organism>
<proteinExistence type="predicted"/>
<gene>
    <name evidence="1" type="ORF">ANANG_G00242630</name>
</gene>
<dbReference type="AlphaFoldDB" id="A0A9D3LQY2"/>
<reference evidence="1" key="1">
    <citation type="submission" date="2021-01" db="EMBL/GenBank/DDBJ databases">
        <title>A chromosome-scale assembly of European eel, Anguilla anguilla.</title>
        <authorList>
            <person name="Henkel C."/>
            <person name="Jong-Raadsen S.A."/>
            <person name="Dufour S."/>
            <person name="Weltzien F.-A."/>
            <person name="Palstra A.P."/>
            <person name="Pelster B."/>
            <person name="Spaink H.P."/>
            <person name="Van Den Thillart G.E."/>
            <person name="Jansen H."/>
            <person name="Zahm M."/>
            <person name="Klopp C."/>
            <person name="Cedric C."/>
            <person name="Louis A."/>
            <person name="Berthelot C."/>
            <person name="Parey E."/>
            <person name="Roest Crollius H."/>
            <person name="Montfort J."/>
            <person name="Robinson-Rechavi M."/>
            <person name="Bucao C."/>
            <person name="Bouchez O."/>
            <person name="Gislard M."/>
            <person name="Lluch J."/>
            <person name="Milhes M."/>
            <person name="Lampietro C."/>
            <person name="Lopez Roques C."/>
            <person name="Donnadieu C."/>
            <person name="Braasch I."/>
            <person name="Desvignes T."/>
            <person name="Postlethwait J."/>
            <person name="Bobe J."/>
            <person name="Guiguen Y."/>
            <person name="Dirks R."/>
        </authorList>
    </citation>
    <scope>NUCLEOTIDE SEQUENCE</scope>
    <source>
        <strain evidence="1">Tag_6206</strain>
        <tissue evidence="1">Liver</tissue>
    </source>
</reference>
<dbReference type="Proteomes" id="UP001044222">
    <property type="component" value="Chromosome 14"/>
</dbReference>
<sequence>MGGDFCKLSNSYSANSNKPRNFPNLIPTPLCLTFSGLCWGLGDVETSVWWKTPSSLSALFTQRGTSAVGLDCAPLAARPHAPPWPRGSACGCS</sequence>
<protein>
    <submittedName>
        <fullName evidence="1">Uncharacterized protein</fullName>
    </submittedName>
</protein>
<evidence type="ECO:0000313" key="2">
    <source>
        <dbReference type="Proteomes" id="UP001044222"/>
    </source>
</evidence>
<evidence type="ECO:0000313" key="1">
    <source>
        <dbReference type="EMBL" id="KAG5835321.1"/>
    </source>
</evidence>
<accession>A0A9D3LQY2</accession>
<comment type="caution">
    <text evidence="1">The sequence shown here is derived from an EMBL/GenBank/DDBJ whole genome shotgun (WGS) entry which is preliminary data.</text>
</comment>